<evidence type="ECO:0000313" key="13">
    <source>
        <dbReference type="EMBL" id="OGY31562.1"/>
    </source>
</evidence>
<organism evidence="13 14">
    <name type="scientific">Candidatus Woykebacteria bacterium RIFCSPLOWO2_01_FULL_41_12</name>
    <dbReference type="NCBI Taxonomy" id="1802604"/>
    <lineage>
        <taxon>Bacteria</taxon>
        <taxon>Candidatus Woykeibacteriota</taxon>
    </lineage>
</organism>
<evidence type="ECO:0000256" key="1">
    <source>
        <dbReference type="ARBA" id="ARBA00004496"/>
    </source>
</evidence>
<dbReference type="GO" id="GO:0061710">
    <property type="term" value="F:L-threonylcarbamoyladenylate synthase"/>
    <property type="evidence" value="ECO:0007669"/>
    <property type="project" value="UniProtKB-EC"/>
</dbReference>
<dbReference type="PROSITE" id="PS51163">
    <property type="entry name" value="YRDC"/>
    <property type="match status" value="1"/>
</dbReference>
<comment type="subcellular location">
    <subcellularLocation>
        <location evidence="1">Cytoplasm</location>
    </subcellularLocation>
</comment>
<evidence type="ECO:0000256" key="2">
    <source>
        <dbReference type="ARBA" id="ARBA00007663"/>
    </source>
</evidence>
<dbReference type="EC" id="2.7.7.87" evidence="3"/>
<keyword evidence="7" id="KW-0548">Nucleotidyltransferase</keyword>
<keyword evidence="8" id="KW-0547">Nucleotide-binding</keyword>
<dbReference type="GO" id="GO:0005737">
    <property type="term" value="C:cytoplasm"/>
    <property type="evidence" value="ECO:0007669"/>
    <property type="project" value="UniProtKB-SubCell"/>
</dbReference>
<dbReference type="Proteomes" id="UP000179279">
    <property type="component" value="Unassembled WGS sequence"/>
</dbReference>
<dbReference type="Gene3D" id="3.90.870.10">
    <property type="entry name" value="DHBP synthase"/>
    <property type="match status" value="1"/>
</dbReference>
<evidence type="ECO:0000256" key="6">
    <source>
        <dbReference type="ARBA" id="ARBA00022694"/>
    </source>
</evidence>
<comment type="catalytic activity">
    <reaction evidence="11">
        <text>L-threonine + hydrogencarbonate + ATP = L-threonylcarbamoyladenylate + diphosphate + H2O</text>
        <dbReference type="Rhea" id="RHEA:36407"/>
        <dbReference type="ChEBI" id="CHEBI:15377"/>
        <dbReference type="ChEBI" id="CHEBI:17544"/>
        <dbReference type="ChEBI" id="CHEBI:30616"/>
        <dbReference type="ChEBI" id="CHEBI:33019"/>
        <dbReference type="ChEBI" id="CHEBI:57926"/>
        <dbReference type="ChEBI" id="CHEBI:73682"/>
        <dbReference type="EC" id="2.7.7.87"/>
    </reaction>
</comment>
<evidence type="ECO:0000256" key="10">
    <source>
        <dbReference type="ARBA" id="ARBA00029774"/>
    </source>
</evidence>
<dbReference type="GO" id="GO:0006450">
    <property type="term" value="P:regulation of translational fidelity"/>
    <property type="evidence" value="ECO:0007669"/>
    <property type="project" value="TreeGrafter"/>
</dbReference>
<dbReference type="SUPFAM" id="SSF55821">
    <property type="entry name" value="YrdC/RibB"/>
    <property type="match status" value="1"/>
</dbReference>
<dbReference type="AlphaFoldDB" id="A0A1G1WUZ5"/>
<evidence type="ECO:0000256" key="11">
    <source>
        <dbReference type="ARBA" id="ARBA00048366"/>
    </source>
</evidence>
<dbReference type="GO" id="GO:0000049">
    <property type="term" value="F:tRNA binding"/>
    <property type="evidence" value="ECO:0007669"/>
    <property type="project" value="TreeGrafter"/>
</dbReference>
<dbReference type="Pfam" id="PF01300">
    <property type="entry name" value="Sua5_yciO_yrdC"/>
    <property type="match status" value="1"/>
</dbReference>
<feature type="domain" description="YrdC-like" evidence="12">
    <location>
        <begin position="10"/>
        <end position="200"/>
    </location>
</feature>
<dbReference type="GO" id="GO:0005524">
    <property type="term" value="F:ATP binding"/>
    <property type="evidence" value="ECO:0007669"/>
    <property type="project" value="UniProtKB-KW"/>
</dbReference>
<reference evidence="13 14" key="1">
    <citation type="journal article" date="2016" name="Nat. Commun.">
        <title>Thousands of microbial genomes shed light on interconnected biogeochemical processes in an aquifer system.</title>
        <authorList>
            <person name="Anantharaman K."/>
            <person name="Brown C.T."/>
            <person name="Hug L.A."/>
            <person name="Sharon I."/>
            <person name="Castelle C.J."/>
            <person name="Probst A.J."/>
            <person name="Thomas B.C."/>
            <person name="Singh A."/>
            <person name="Wilkins M.J."/>
            <person name="Karaoz U."/>
            <person name="Brodie E.L."/>
            <person name="Williams K.H."/>
            <person name="Hubbard S.S."/>
            <person name="Banfield J.F."/>
        </authorList>
    </citation>
    <scope>NUCLEOTIDE SEQUENCE [LARGE SCALE GENOMIC DNA]</scope>
</reference>
<keyword evidence="9" id="KW-0067">ATP-binding</keyword>
<evidence type="ECO:0000313" key="14">
    <source>
        <dbReference type="Proteomes" id="UP000179279"/>
    </source>
</evidence>
<evidence type="ECO:0000256" key="8">
    <source>
        <dbReference type="ARBA" id="ARBA00022741"/>
    </source>
</evidence>
<dbReference type="GO" id="GO:0003725">
    <property type="term" value="F:double-stranded RNA binding"/>
    <property type="evidence" value="ECO:0007669"/>
    <property type="project" value="InterPro"/>
</dbReference>
<keyword evidence="4" id="KW-0963">Cytoplasm</keyword>
<evidence type="ECO:0000259" key="12">
    <source>
        <dbReference type="PROSITE" id="PS51163"/>
    </source>
</evidence>
<keyword evidence="6" id="KW-0819">tRNA processing</keyword>
<comment type="similarity">
    <text evidence="2">Belongs to the SUA5 family.</text>
</comment>
<keyword evidence="5" id="KW-0808">Transferase</keyword>
<evidence type="ECO:0000256" key="7">
    <source>
        <dbReference type="ARBA" id="ARBA00022695"/>
    </source>
</evidence>
<evidence type="ECO:0000256" key="9">
    <source>
        <dbReference type="ARBA" id="ARBA00022840"/>
    </source>
</evidence>
<evidence type="ECO:0000256" key="5">
    <source>
        <dbReference type="ARBA" id="ARBA00022679"/>
    </source>
</evidence>
<dbReference type="PANTHER" id="PTHR17490:SF16">
    <property type="entry name" value="THREONYLCARBAMOYL-AMP SYNTHASE"/>
    <property type="match status" value="1"/>
</dbReference>
<sequence>MKLLNRKCGRNSLKLIVDTIQKGGIILCPTDTSYLIGADAKNELAIKKVYDLKGRNKSKPIHIIVANLKMAEKYATFNTQAEKLARHLFPGKISLILEKKSNLLSSNLTGGKPTIGIRIPNLKLNTDISKDLGGPYTATSANKSGQSNSYSVQEFLNQLSPAEVNLIDLVIDFGKLAKSKPSTIVDCTTISLRLLRSGPVSKNLIEKTLGSKID</sequence>
<accession>A0A1G1WUZ5</accession>
<evidence type="ECO:0000256" key="3">
    <source>
        <dbReference type="ARBA" id="ARBA00012584"/>
    </source>
</evidence>
<dbReference type="PANTHER" id="PTHR17490">
    <property type="entry name" value="SUA5"/>
    <property type="match status" value="1"/>
</dbReference>
<dbReference type="InterPro" id="IPR050156">
    <property type="entry name" value="TC-AMP_synthase_SUA5"/>
</dbReference>
<proteinExistence type="inferred from homology"/>
<dbReference type="EMBL" id="MHDA01000030">
    <property type="protein sequence ID" value="OGY31562.1"/>
    <property type="molecule type" value="Genomic_DNA"/>
</dbReference>
<comment type="caution">
    <text evidence="13">The sequence shown here is derived from an EMBL/GenBank/DDBJ whole genome shotgun (WGS) entry which is preliminary data.</text>
</comment>
<evidence type="ECO:0000256" key="4">
    <source>
        <dbReference type="ARBA" id="ARBA00022490"/>
    </source>
</evidence>
<dbReference type="InterPro" id="IPR017945">
    <property type="entry name" value="DHBP_synth_RibB-like_a/b_dom"/>
</dbReference>
<protein>
    <recommendedName>
        <fullName evidence="10">L-threonylcarbamoyladenylate synthase</fullName>
        <ecNumber evidence="3">2.7.7.87</ecNumber>
    </recommendedName>
    <alternativeName>
        <fullName evidence="10">L-threonylcarbamoyladenylate synthase</fullName>
    </alternativeName>
</protein>
<gene>
    <name evidence="13" type="ORF">A3A57_01660</name>
</gene>
<name>A0A1G1WUZ5_9BACT</name>
<dbReference type="NCBIfam" id="TIGR00057">
    <property type="entry name" value="L-threonylcarbamoyladenylate synthase"/>
    <property type="match status" value="1"/>
</dbReference>
<dbReference type="InterPro" id="IPR006070">
    <property type="entry name" value="Sua5-like_dom"/>
</dbReference>
<dbReference type="GO" id="GO:0008033">
    <property type="term" value="P:tRNA processing"/>
    <property type="evidence" value="ECO:0007669"/>
    <property type="project" value="UniProtKB-KW"/>
</dbReference>